<sequence>MRFVSGTAFSLDDVYITAVEAHVVHPNRDPERLEINWAVDIKPRAVDEILWAAFLPDVVMGPQKRINHHIAGAFQVRPIRIASASREVDVGGAPDWDPVLDEFDRARSGFITTHPAVADFVAVLEQDGGSRPSGQELVRTIAALIAADRAADAARIADEATARGERGPMSSTVDVLKYLSAYAKGPEAYAAFTASLTPTHNLQVHHESQRSTSTDLAREHHPGRLGHHLSSMDGSNPWAVVLAACPPAGAPDDHSTSLYMQAAGTAEAMVLEFCRPGGAALGAVSVRSVVGRPNTDQDRPELEIVLPRSTERIARHEVFTAGEAAELFELFYRTDSIAAGYMLRPVEGYLADGGRLDLRDTTV</sequence>
<gene>
    <name evidence="2" type="ORF">HALOF300_02053</name>
</gene>
<reference evidence="2 3" key="1">
    <citation type="submission" date="2019-11" db="EMBL/GenBank/DDBJ databases">
        <authorList>
            <person name="Criscuolo A."/>
        </authorList>
    </citation>
    <scope>NUCLEOTIDE SEQUENCE [LARGE SCALE GENOMIC DNA]</scope>
    <source>
        <strain evidence="2">CIP111667</strain>
    </source>
</reference>
<dbReference type="Proteomes" id="UP000419743">
    <property type="component" value="Unassembled WGS sequence"/>
</dbReference>
<comment type="caution">
    <text evidence="2">The sequence shown here is derived from an EMBL/GenBank/DDBJ whole genome shotgun (WGS) entry which is preliminary data.</text>
</comment>
<protein>
    <submittedName>
        <fullName evidence="2">Uncharacterized protein</fullName>
    </submittedName>
</protein>
<proteinExistence type="predicted"/>
<dbReference type="EMBL" id="CACRYJ010000028">
    <property type="protein sequence ID" value="VZO36914.1"/>
    <property type="molecule type" value="Genomic_DNA"/>
</dbReference>
<name>A0A7M4DIV0_9MICO</name>
<evidence type="ECO:0000313" key="2">
    <source>
        <dbReference type="EMBL" id="VZO36914.1"/>
    </source>
</evidence>
<organism evidence="2 3">
    <name type="scientific">Occultella aeris</name>
    <dbReference type="NCBI Taxonomy" id="2761496"/>
    <lineage>
        <taxon>Bacteria</taxon>
        <taxon>Bacillati</taxon>
        <taxon>Actinomycetota</taxon>
        <taxon>Actinomycetes</taxon>
        <taxon>Micrococcales</taxon>
        <taxon>Ruaniaceae</taxon>
        <taxon>Occultella</taxon>
    </lineage>
</organism>
<keyword evidence="3" id="KW-1185">Reference proteome</keyword>
<accession>A0A7M4DIV0</accession>
<feature type="region of interest" description="Disordered" evidence="1">
    <location>
        <begin position="202"/>
        <end position="230"/>
    </location>
</feature>
<evidence type="ECO:0000256" key="1">
    <source>
        <dbReference type="SAM" id="MobiDB-lite"/>
    </source>
</evidence>
<evidence type="ECO:0000313" key="3">
    <source>
        <dbReference type="Proteomes" id="UP000419743"/>
    </source>
</evidence>
<dbReference type="AlphaFoldDB" id="A0A7M4DIV0"/>